<dbReference type="PANTHER" id="PTHR23020">
    <property type="entry name" value="UNCHARACTERIZED NUCLEAR HORMONE RECEPTOR-RELATED"/>
    <property type="match status" value="1"/>
</dbReference>
<evidence type="ECO:0000313" key="4">
    <source>
        <dbReference type="EMBL" id="PIB79391.1"/>
    </source>
</evidence>
<evidence type="ECO:0000256" key="1">
    <source>
        <dbReference type="SAM" id="MobiDB-lite"/>
    </source>
</evidence>
<dbReference type="Proteomes" id="UP000193907">
    <property type="component" value="Unassembled WGS sequence"/>
</dbReference>
<accession>A0A1X1RTV6</accession>
<sequence length="372" mass="40493">MLLLGGTLSTTSADRRNRPIPRCPTDVTCEWLSAVLSTDRTPVEVSAVDVVPIGTGQTGATYRVSARYAKNPDGLPDTFVIKLPAQDDTVRDRVTIGYRSECAFYTGVADRVRVPTPQCFYSEITDDAMEYALLLADQAPAVQGDQLAGCGEQEARLAVTALAGLHGPSWCDPVWLDFPGIAFARPDQASAKGLGEVAQMSADITLDKLGDRMSAADRETFTTAMGLVTPWVLAERDRFALLHGDYRLDNMLFDRDANTVSVVDWQTLGVGLPARDLAYFTATSLVPDLRAAIEADLVDEYHRTLLGYGVTDYDRETCWRDYRLGMLQALLISALGFAFATATDRGDDMVLTMLSRGCRAIRDLGTLDLIGG</sequence>
<dbReference type="GO" id="GO:0016740">
    <property type="term" value="F:transferase activity"/>
    <property type="evidence" value="ECO:0007669"/>
    <property type="project" value="UniProtKB-KW"/>
</dbReference>
<evidence type="ECO:0000313" key="6">
    <source>
        <dbReference type="Proteomes" id="UP000230971"/>
    </source>
</evidence>
<dbReference type="EMBL" id="PDKV01000008">
    <property type="protein sequence ID" value="PIB79391.1"/>
    <property type="molecule type" value="Genomic_DNA"/>
</dbReference>
<feature type="compositionally biased region" description="Low complexity" evidence="1">
    <location>
        <begin position="1"/>
        <end position="12"/>
    </location>
</feature>
<dbReference type="InterPro" id="IPR011009">
    <property type="entry name" value="Kinase-like_dom_sf"/>
</dbReference>
<dbReference type="InterPro" id="IPR052961">
    <property type="entry name" value="Oxido-Kinase-like_Enzymes"/>
</dbReference>
<dbReference type="SUPFAM" id="SSF56112">
    <property type="entry name" value="Protein kinase-like (PK-like)"/>
    <property type="match status" value="1"/>
</dbReference>
<dbReference type="InterPro" id="IPR015897">
    <property type="entry name" value="CHK_kinase-like"/>
</dbReference>
<dbReference type="Gene3D" id="3.90.1200.10">
    <property type="match status" value="1"/>
</dbReference>
<evidence type="ECO:0000313" key="3">
    <source>
        <dbReference type="EMBL" id="ORV16619.1"/>
    </source>
</evidence>
<comment type="caution">
    <text evidence="3">The sequence shown here is derived from an EMBL/GenBank/DDBJ whole genome shotgun (WGS) entry which is preliminary data.</text>
</comment>
<dbReference type="STRING" id="28045.AWB95_06305"/>
<protein>
    <submittedName>
        <fullName evidence="3">Aminoglycoside phosphotransferase</fullName>
    </submittedName>
</protein>
<gene>
    <name evidence="3" type="ORF">AWB95_06305</name>
    <name evidence="4" type="ORF">CQY23_09025</name>
</gene>
<dbReference type="RefSeq" id="WP_062539830.1">
    <property type="nucleotide sequence ID" value="NZ_BBUN01000139.1"/>
</dbReference>
<name>A0A1X1RTV6_MYCCE</name>
<evidence type="ECO:0000259" key="2">
    <source>
        <dbReference type="SMART" id="SM00587"/>
    </source>
</evidence>
<dbReference type="InterPro" id="IPR002575">
    <property type="entry name" value="Aminoglycoside_PTrfase"/>
</dbReference>
<dbReference type="AlphaFoldDB" id="A0A1X1RTV6"/>
<dbReference type="OrthoDB" id="115252at2"/>
<reference evidence="4 6" key="2">
    <citation type="journal article" date="2017" name="Infect. Genet. Evol.">
        <title>The new phylogeny of the genus Mycobacterium: The old and the news.</title>
        <authorList>
            <person name="Tortoli E."/>
            <person name="Fedrizzi T."/>
            <person name="Meehan C.J."/>
            <person name="Trovato A."/>
            <person name="Grottola A."/>
            <person name="Giacobazzi E."/>
            <person name="Serpini G.F."/>
            <person name="Tagliazucchi S."/>
            <person name="Fabio A."/>
            <person name="Bettua C."/>
            <person name="Bertorelli R."/>
            <person name="Frascaro F."/>
            <person name="De Sanctis V."/>
            <person name="Pecorari M."/>
            <person name="Jousson O."/>
            <person name="Segata N."/>
            <person name="Cirillo D.M."/>
        </authorList>
    </citation>
    <scope>NUCLEOTIDE SEQUENCE [LARGE SCALE GENOMIC DNA]</scope>
    <source>
        <strain evidence="4 6">NCTC 12882</strain>
    </source>
</reference>
<keyword evidence="5" id="KW-1185">Reference proteome</keyword>
<organism evidence="3 5">
    <name type="scientific">Mycobacterium celatum</name>
    <dbReference type="NCBI Taxonomy" id="28045"/>
    <lineage>
        <taxon>Bacteria</taxon>
        <taxon>Bacillati</taxon>
        <taxon>Actinomycetota</taxon>
        <taxon>Actinomycetes</taxon>
        <taxon>Mycobacteriales</taxon>
        <taxon>Mycobacteriaceae</taxon>
        <taxon>Mycobacterium</taxon>
    </lineage>
</organism>
<feature type="region of interest" description="Disordered" evidence="1">
    <location>
        <begin position="1"/>
        <end position="20"/>
    </location>
</feature>
<keyword evidence="3" id="KW-0808">Transferase</keyword>
<proteinExistence type="predicted"/>
<dbReference type="PANTHER" id="PTHR23020:SF41">
    <property type="entry name" value="AMINOGLYCOSIDE PHOSPHOTRANSFERASE DOMAIN-CONTAINING PROTEIN"/>
    <property type="match status" value="1"/>
</dbReference>
<feature type="domain" description="CHK kinase-like" evidence="2">
    <location>
        <begin position="133"/>
        <end position="311"/>
    </location>
</feature>
<reference evidence="3 5" key="1">
    <citation type="submission" date="2016-01" db="EMBL/GenBank/DDBJ databases">
        <title>The new phylogeny of the genus Mycobacterium.</title>
        <authorList>
            <person name="Tarcisio F."/>
            <person name="Conor M."/>
            <person name="Antonella G."/>
            <person name="Elisabetta G."/>
            <person name="Giulia F.S."/>
            <person name="Sara T."/>
            <person name="Anna F."/>
            <person name="Clotilde B."/>
            <person name="Roberto B."/>
            <person name="Veronica D.S."/>
            <person name="Fabio R."/>
            <person name="Monica P."/>
            <person name="Olivier J."/>
            <person name="Enrico T."/>
            <person name="Nicola S."/>
        </authorList>
    </citation>
    <scope>NUCLEOTIDE SEQUENCE [LARGE SCALE GENOMIC DNA]</scope>
    <source>
        <strain evidence="3 5">DSM 44243</strain>
    </source>
</reference>
<evidence type="ECO:0000313" key="5">
    <source>
        <dbReference type="Proteomes" id="UP000193907"/>
    </source>
</evidence>
<dbReference type="Proteomes" id="UP000230971">
    <property type="component" value="Unassembled WGS sequence"/>
</dbReference>
<dbReference type="EMBL" id="LQOM01000020">
    <property type="protein sequence ID" value="ORV16619.1"/>
    <property type="molecule type" value="Genomic_DNA"/>
</dbReference>
<dbReference type="SMART" id="SM00587">
    <property type="entry name" value="CHK"/>
    <property type="match status" value="1"/>
</dbReference>
<dbReference type="Pfam" id="PF01636">
    <property type="entry name" value="APH"/>
    <property type="match status" value="1"/>
</dbReference>